<comment type="caution">
    <text evidence="3">The sequence shown here is derived from an EMBL/GenBank/DDBJ whole genome shotgun (WGS) entry which is preliminary data.</text>
</comment>
<protein>
    <submittedName>
        <fullName evidence="3">Uncharacterized protein</fullName>
    </submittedName>
</protein>
<dbReference type="PANTHER" id="PTHR13602:SF2">
    <property type="entry name" value="UPF0488 PROTEIN C8ORF33"/>
    <property type="match status" value="1"/>
</dbReference>
<feature type="region of interest" description="Disordered" evidence="2">
    <location>
        <begin position="65"/>
        <end position="131"/>
    </location>
</feature>
<feature type="compositionally biased region" description="Polar residues" evidence="2">
    <location>
        <begin position="234"/>
        <end position="263"/>
    </location>
</feature>
<comment type="similarity">
    <text evidence="1">Belongs to the UPF0488 family.</text>
</comment>
<organism evidence="3 4">
    <name type="scientific">Alosa alosa</name>
    <name type="common">allis shad</name>
    <dbReference type="NCBI Taxonomy" id="278164"/>
    <lineage>
        <taxon>Eukaryota</taxon>
        <taxon>Metazoa</taxon>
        <taxon>Chordata</taxon>
        <taxon>Craniata</taxon>
        <taxon>Vertebrata</taxon>
        <taxon>Euteleostomi</taxon>
        <taxon>Actinopterygii</taxon>
        <taxon>Neopterygii</taxon>
        <taxon>Teleostei</taxon>
        <taxon>Clupei</taxon>
        <taxon>Clupeiformes</taxon>
        <taxon>Clupeoidei</taxon>
        <taxon>Clupeidae</taxon>
        <taxon>Alosa</taxon>
    </lineage>
</organism>
<dbReference type="EMBL" id="JADWDJ010000022">
    <property type="protein sequence ID" value="KAG5262425.1"/>
    <property type="molecule type" value="Genomic_DNA"/>
</dbReference>
<name>A0AAV6FID3_9TELE</name>
<dbReference type="AlphaFoldDB" id="A0AAV6FID3"/>
<feature type="region of interest" description="Disordered" evidence="2">
    <location>
        <begin position="1"/>
        <end position="45"/>
    </location>
</feature>
<keyword evidence="4" id="KW-1185">Reference proteome</keyword>
<evidence type="ECO:0000313" key="3">
    <source>
        <dbReference type="EMBL" id="KAG5262425.1"/>
    </source>
</evidence>
<gene>
    <name evidence="3" type="ORF">AALO_G00275010</name>
</gene>
<accession>A0AAV6FID3</accession>
<evidence type="ECO:0000313" key="4">
    <source>
        <dbReference type="Proteomes" id="UP000823561"/>
    </source>
</evidence>
<dbReference type="Proteomes" id="UP000823561">
    <property type="component" value="Chromosome 22"/>
</dbReference>
<proteinExistence type="inferred from homology"/>
<sequence length="279" mass="30642">MTRTQGESGQGFHWTRSDNSFTFNFHPQGASPQSQNAAPVLETPPQASGFAFNFQIPAASARNTMEVAPEAVPNTEDVSQSTGAPPPSKSKKKKKKKKGEGGCSVNTAKSSGPPPEAPPESSELTPEQQLNRELDWCIEQLELGLRTRKTTPKQIEESVRALKTLRSPKAPLVKKRQVMRAVAGDYRSKMEQERDKQFKLIQSSISSARVKTVAEPARKPVFHRKAGPKVIQVHTSTQNTDSAHTQATAVPSDTTEGPPQESQGFIFKPSQEEFCFNFL</sequence>
<reference evidence="3" key="1">
    <citation type="submission" date="2020-10" db="EMBL/GenBank/DDBJ databases">
        <title>Chromosome-scale genome assembly of the Allis shad, Alosa alosa.</title>
        <authorList>
            <person name="Margot Z."/>
            <person name="Christophe K."/>
            <person name="Cabau C."/>
            <person name="Louis A."/>
            <person name="Berthelot C."/>
            <person name="Parey E."/>
            <person name="Roest Crollius H."/>
            <person name="Montfort J."/>
            <person name="Robinson-Rechavi M."/>
            <person name="Bucao C."/>
            <person name="Bouchez O."/>
            <person name="Gislard M."/>
            <person name="Lluch J."/>
            <person name="Milhes M."/>
            <person name="Lampietro C."/>
            <person name="Lopez Roques C."/>
            <person name="Donnadieu C."/>
            <person name="Braasch I."/>
            <person name="Desvignes T."/>
            <person name="Postlethwait J."/>
            <person name="Bobe J."/>
            <person name="Guiguen Y."/>
        </authorList>
    </citation>
    <scope>NUCLEOTIDE SEQUENCE</scope>
    <source>
        <strain evidence="3">M-15738</strain>
        <tissue evidence="3">Blood</tissue>
    </source>
</reference>
<feature type="compositionally biased region" description="Basic residues" evidence="2">
    <location>
        <begin position="89"/>
        <end position="98"/>
    </location>
</feature>
<feature type="compositionally biased region" description="Polar residues" evidence="2">
    <location>
        <begin position="17"/>
        <end position="37"/>
    </location>
</feature>
<feature type="region of interest" description="Disordered" evidence="2">
    <location>
        <begin position="234"/>
        <end position="264"/>
    </location>
</feature>
<evidence type="ECO:0000256" key="2">
    <source>
        <dbReference type="SAM" id="MobiDB-lite"/>
    </source>
</evidence>
<dbReference type="InterPro" id="IPR029274">
    <property type="entry name" value="DUF4615"/>
</dbReference>
<dbReference type="PANTHER" id="PTHR13602">
    <property type="entry name" value="UPF0488 PROTEIN C8ORF33"/>
    <property type="match status" value="1"/>
</dbReference>
<evidence type="ECO:0000256" key="1">
    <source>
        <dbReference type="ARBA" id="ARBA00005707"/>
    </source>
</evidence>
<dbReference type="Pfam" id="PF15393">
    <property type="entry name" value="DUF4615"/>
    <property type="match status" value="1"/>
</dbReference>